<dbReference type="Proteomes" id="UP000807504">
    <property type="component" value="Unassembled WGS sequence"/>
</dbReference>
<evidence type="ECO:0000313" key="1">
    <source>
        <dbReference type="EMBL" id="KAF8789725.1"/>
    </source>
</evidence>
<evidence type="ECO:0000313" key="2">
    <source>
        <dbReference type="Proteomes" id="UP000807504"/>
    </source>
</evidence>
<keyword evidence="2" id="KW-1185">Reference proteome</keyword>
<reference evidence="1" key="2">
    <citation type="submission" date="2020-06" db="EMBL/GenBank/DDBJ databases">
        <authorList>
            <person name="Sheffer M."/>
        </authorList>
    </citation>
    <scope>NUCLEOTIDE SEQUENCE</scope>
</reference>
<protein>
    <submittedName>
        <fullName evidence="1">Uncharacterized protein</fullName>
    </submittedName>
</protein>
<reference evidence="1" key="1">
    <citation type="journal article" date="2020" name="bioRxiv">
        <title>Chromosome-level reference genome of the European wasp spider Argiope bruennichi: a resource for studies on range expansion and evolutionary adaptation.</title>
        <authorList>
            <person name="Sheffer M.M."/>
            <person name="Hoppe A."/>
            <person name="Krehenwinkel H."/>
            <person name="Uhl G."/>
            <person name="Kuss A.W."/>
            <person name="Jensen L."/>
            <person name="Jensen C."/>
            <person name="Gillespie R.G."/>
            <person name="Hoff K.J."/>
            <person name="Prost S."/>
        </authorList>
    </citation>
    <scope>NUCLEOTIDE SEQUENCE</scope>
</reference>
<gene>
    <name evidence="1" type="ORF">HNY73_007644</name>
</gene>
<organism evidence="1 2">
    <name type="scientific">Argiope bruennichi</name>
    <name type="common">Wasp spider</name>
    <name type="synonym">Aranea bruennichi</name>
    <dbReference type="NCBI Taxonomy" id="94029"/>
    <lineage>
        <taxon>Eukaryota</taxon>
        <taxon>Metazoa</taxon>
        <taxon>Ecdysozoa</taxon>
        <taxon>Arthropoda</taxon>
        <taxon>Chelicerata</taxon>
        <taxon>Arachnida</taxon>
        <taxon>Araneae</taxon>
        <taxon>Araneomorphae</taxon>
        <taxon>Entelegynae</taxon>
        <taxon>Araneoidea</taxon>
        <taxon>Araneidae</taxon>
        <taxon>Argiope</taxon>
    </lineage>
</organism>
<sequence>MVPSGYVHVYRTTAAPMLFYLLDPNNDHVRKFPSGRQVVPEKRSVSTPFHVCRARKTTYAVLMVQKTLFFLHVVQADGLNDTFYYLKPNAGRRLLKNIDDDAQRDGNGNILWTSPIAKCNNKEWT</sequence>
<comment type="caution">
    <text evidence="1">The sequence shown here is derived from an EMBL/GenBank/DDBJ whole genome shotgun (WGS) entry which is preliminary data.</text>
</comment>
<accession>A0A8T0FH60</accession>
<dbReference type="EMBL" id="JABXBU010000012">
    <property type="protein sequence ID" value="KAF8789725.1"/>
    <property type="molecule type" value="Genomic_DNA"/>
</dbReference>
<proteinExistence type="predicted"/>
<dbReference type="AlphaFoldDB" id="A0A8T0FH60"/>
<name>A0A8T0FH60_ARGBR</name>